<dbReference type="InterPro" id="IPR050639">
    <property type="entry name" value="SSR_resolvase"/>
</dbReference>
<reference evidence="8" key="1">
    <citation type="submission" date="2016-11" db="EMBL/GenBank/DDBJ databases">
        <authorList>
            <person name="Varghese N."/>
            <person name="Submissions S."/>
        </authorList>
    </citation>
    <scope>NUCLEOTIDE SEQUENCE [LARGE SCALE GENOMIC DNA]</scope>
    <source>
        <strain evidence="8">DSM 17456</strain>
    </source>
</reference>
<dbReference type="GO" id="GO:0000150">
    <property type="term" value="F:DNA strand exchange activity"/>
    <property type="evidence" value="ECO:0007669"/>
    <property type="project" value="InterPro"/>
</dbReference>
<evidence type="ECO:0000256" key="1">
    <source>
        <dbReference type="ARBA" id="ARBA00022908"/>
    </source>
</evidence>
<dbReference type="GO" id="GO:0003677">
    <property type="term" value="F:DNA binding"/>
    <property type="evidence" value="ECO:0007669"/>
    <property type="project" value="UniProtKB-KW"/>
</dbReference>
<keyword evidence="1" id="KW-0229">DNA integration</keyword>
<proteinExistence type="predicted"/>
<organism evidence="7 8">
    <name type="scientific">Halodesulfovibrio marinisediminis DSM 17456</name>
    <dbReference type="NCBI Taxonomy" id="1121457"/>
    <lineage>
        <taxon>Bacteria</taxon>
        <taxon>Pseudomonadati</taxon>
        <taxon>Thermodesulfobacteriota</taxon>
        <taxon>Desulfovibrionia</taxon>
        <taxon>Desulfovibrionales</taxon>
        <taxon>Desulfovibrionaceae</taxon>
        <taxon>Halodesulfovibrio</taxon>
    </lineage>
</organism>
<dbReference type="Proteomes" id="UP000184694">
    <property type="component" value="Unassembled WGS sequence"/>
</dbReference>
<evidence type="ECO:0000256" key="5">
    <source>
        <dbReference type="PROSITE-ProRule" id="PRU10137"/>
    </source>
</evidence>
<feature type="active site" description="O-(5'-phospho-DNA)-serine intermediate" evidence="4 5">
    <location>
        <position position="11"/>
    </location>
</feature>
<dbReference type="PANTHER" id="PTHR30461:SF19">
    <property type="entry name" value="SITE-SPECIFIC RECOMBINASE RESOLVASE FAMILY"/>
    <property type="match status" value="1"/>
</dbReference>
<dbReference type="EMBL" id="FSRG01000004">
    <property type="protein sequence ID" value="SIN96836.1"/>
    <property type="molecule type" value="Genomic_DNA"/>
</dbReference>
<dbReference type="SMART" id="SM00857">
    <property type="entry name" value="Resolvase"/>
    <property type="match status" value="1"/>
</dbReference>
<dbReference type="PANTHER" id="PTHR30461">
    <property type="entry name" value="DNA-INVERTASE FROM LAMBDOID PROPHAGE"/>
    <property type="match status" value="1"/>
</dbReference>
<dbReference type="Gene3D" id="3.40.50.1390">
    <property type="entry name" value="Resolvase, N-terminal catalytic domain"/>
    <property type="match status" value="1"/>
</dbReference>
<evidence type="ECO:0000313" key="7">
    <source>
        <dbReference type="EMBL" id="SIN96836.1"/>
    </source>
</evidence>
<dbReference type="InterPro" id="IPR006119">
    <property type="entry name" value="Resolv_N"/>
</dbReference>
<dbReference type="InterPro" id="IPR036162">
    <property type="entry name" value="Resolvase-like_N_sf"/>
</dbReference>
<dbReference type="PROSITE" id="PS00397">
    <property type="entry name" value="RECOMBINASES_1"/>
    <property type="match status" value="1"/>
</dbReference>
<evidence type="ECO:0000259" key="6">
    <source>
        <dbReference type="PROSITE" id="PS51736"/>
    </source>
</evidence>
<evidence type="ECO:0000313" key="8">
    <source>
        <dbReference type="Proteomes" id="UP000184694"/>
    </source>
</evidence>
<evidence type="ECO:0000256" key="4">
    <source>
        <dbReference type="PIRSR" id="PIRSR606118-50"/>
    </source>
</evidence>
<evidence type="ECO:0000256" key="3">
    <source>
        <dbReference type="ARBA" id="ARBA00023172"/>
    </source>
</evidence>
<feature type="domain" description="Resolvase/invertase-type recombinase catalytic" evidence="6">
    <location>
        <begin position="3"/>
        <end position="146"/>
    </location>
</feature>
<keyword evidence="2" id="KW-0238">DNA-binding</keyword>
<dbReference type="CDD" id="cd03768">
    <property type="entry name" value="SR_ResInv"/>
    <property type="match status" value="1"/>
</dbReference>
<dbReference type="STRING" id="1121457.SAMN02745161_1413"/>
<dbReference type="AlphaFoldDB" id="A0A1N6FNJ0"/>
<dbReference type="RefSeq" id="WP_074216230.1">
    <property type="nucleotide sequence ID" value="NZ_FSRG01000004.1"/>
</dbReference>
<dbReference type="PROSITE" id="PS51736">
    <property type="entry name" value="RECOMBINASES_3"/>
    <property type="match status" value="1"/>
</dbReference>
<accession>A0A1N6FNJ0</accession>
<dbReference type="Pfam" id="PF00239">
    <property type="entry name" value="Resolvase"/>
    <property type="match status" value="1"/>
</dbReference>
<keyword evidence="8" id="KW-1185">Reference proteome</keyword>
<dbReference type="InterPro" id="IPR006118">
    <property type="entry name" value="Recombinase_CS"/>
</dbReference>
<keyword evidence="3" id="KW-0233">DNA recombination</keyword>
<dbReference type="OrthoDB" id="9797501at2"/>
<gene>
    <name evidence="7" type="ORF">SAMN02745161_1413</name>
</gene>
<evidence type="ECO:0000256" key="2">
    <source>
        <dbReference type="ARBA" id="ARBA00023125"/>
    </source>
</evidence>
<sequence>MNKTIAYIRVSTAKQDMDTQEFEILRYSQRNKIQIDTWIKLKISSRKSLYDRGIENILETLSKGDTLITSEISRIGRSLSQVVYIIDKLINKGVNFIAIKQNMHLTSENNMTSKIQIGLFALMSELERDLLSERTKVGVQRARESGKVLGKPRNCRHSKLDSEIEKIQSLLEKNVSKSSIAKMLDVTPQAMHYFIKTRKLC</sequence>
<protein>
    <submittedName>
        <fullName evidence="7">Site-specific DNA recombinase</fullName>
    </submittedName>
</protein>
<dbReference type="SUPFAM" id="SSF53041">
    <property type="entry name" value="Resolvase-like"/>
    <property type="match status" value="1"/>
</dbReference>
<dbReference type="GO" id="GO:0015074">
    <property type="term" value="P:DNA integration"/>
    <property type="evidence" value="ECO:0007669"/>
    <property type="project" value="UniProtKB-KW"/>
</dbReference>
<name>A0A1N6FNJ0_9BACT</name>